<dbReference type="AlphaFoldDB" id="G7YP53"/>
<dbReference type="InterPro" id="IPR010400">
    <property type="entry name" value="PITH_dom"/>
</dbReference>
<dbReference type="Gene3D" id="2.60.120.470">
    <property type="entry name" value="PITH domain"/>
    <property type="match status" value="1"/>
</dbReference>
<organism evidence="4 5">
    <name type="scientific">Clonorchis sinensis</name>
    <name type="common">Chinese liver fluke</name>
    <dbReference type="NCBI Taxonomy" id="79923"/>
    <lineage>
        <taxon>Eukaryota</taxon>
        <taxon>Metazoa</taxon>
        <taxon>Spiralia</taxon>
        <taxon>Lophotrochozoa</taxon>
        <taxon>Platyhelminthes</taxon>
        <taxon>Trematoda</taxon>
        <taxon>Digenea</taxon>
        <taxon>Opisthorchiida</taxon>
        <taxon>Opisthorchiata</taxon>
        <taxon>Opisthorchiidae</taxon>
        <taxon>Clonorchis</taxon>
    </lineage>
</organism>
<dbReference type="GO" id="GO:0005737">
    <property type="term" value="C:cytoplasm"/>
    <property type="evidence" value="ECO:0007669"/>
    <property type="project" value="UniProtKB-ARBA"/>
</dbReference>
<dbReference type="SUPFAM" id="SSF52833">
    <property type="entry name" value="Thioredoxin-like"/>
    <property type="match status" value="1"/>
</dbReference>
<keyword evidence="5" id="KW-1185">Reference proteome</keyword>
<dbReference type="PANTHER" id="PTHR46115">
    <property type="entry name" value="THIOREDOXIN-LIKE PROTEIN 1"/>
    <property type="match status" value="1"/>
</dbReference>
<sequence>MTLLCRSRMLDLLTDFLEPVMVVNIDDKEQLIRFLTEASNRPGGPGLVVLDFFATWCRPCSEIAPVFSSLSETHTEARFLKVDVDKNDSVASEYGIRSLPTFVFLRGNKEVDRLTGARPDQLEAKLREHLKEDSAETISQSSGRGSVSQPDLSPFLDTTQCECLNEDDTHPLSNLLSSEMGDGYLLSDTDAQLIIFITFAQFVRLRSLQINGPEDCGPKTVKLFVNQTSTPDFSACESADAVQTLELETKDLIEGAIVPLNFVKFQNVTTITVFVADNQTGKEVTRIDRLRFFGTCVNTTNMQNFKRVAGKAGEGHS</sequence>
<dbReference type="Proteomes" id="UP000008909">
    <property type="component" value="Unassembled WGS sequence"/>
</dbReference>
<evidence type="ECO:0000313" key="4">
    <source>
        <dbReference type="EMBL" id="GAA54734.1"/>
    </source>
</evidence>
<dbReference type="Pfam" id="PF06201">
    <property type="entry name" value="PITH"/>
    <property type="match status" value="1"/>
</dbReference>
<dbReference type="PROSITE" id="PS51352">
    <property type="entry name" value="THIOREDOXIN_2"/>
    <property type="match status" value="1"/>
</dbReference>
<protein>
    <submittedName>
        <fullName evidence="4">Thioredoxin-like protein 1</fullName>
    </submittedName>
</protein>
<dbReference type="EMBL" id="DF143917">
    <property type="protein sequence ID" value="GAA54734.1"/>
    <property type="molecule type" value="Genomic_DNA"/>
</dbReference>
<dbReference type="Gene3D" id="3.40.30.10">
    <property type="entry name" value="Glutaredoxin"/>
    <property type="match status" value="1"/>
</dbReference>
<evidence type="ECO:0000313" key="5">
    <source>
        <dbReference type="Proteomes" id="UP000008909"/>
    </source>
</evidence>
<feature type="domain" description="PITH" evidence="3">
    <location>
        <begin position="141"/>
        <end position="312"/>
    </location>
</feature>
<feature type="domain" description="Thioredoxin" evidence="2">
    <location>
        <begin position="11"/>
        <end position="131"/>
    </location>
</feature>
<dbReference type="CDD" id="cd02947">
    <property type="entry name" value="TRX_family"/>
    <property type="match status" value="1"/>
</dbReference>
<dbReference type="InterPro" id="IPR013766">
    <property type="entry name" value="Thioredoxin_domain"/>
</dbReference>
<dbReference type="InterPro" id="IPR037047">
    <property type="entry name" value="PITH_dom_sf"/>
</dbReference>
<dbReference type="Pfam" id="PF00085">
    <property type="entry name" value="Thioredoxin"/>
    <property type="match status" value="1"/>
</dbReference>
<keyword evidence="1" id="KW-1015">Disulfide bond</keyword>
<evidence type="ECO:0000259" key="3">
    <source>
        <dbReference type="PROSITE" id="PS51532"/>
    </source>
</evidence>
<reference key="2">
    <citation type="submission" date="2011-10" db="EMBL/GenBank/DDBJ databases">
        <title>The genome and transcriptome sequence of Clonorchis sinensis provide insights into the carcinogenic liver fluke.</title>
        <authorList>
            <person name="Wang X."/>
            <person name="Huang Y."/>
            <person name="Chen W."/>
            <person name="Liu H."/>
            <person name="Guo L."/>
            <person name="Chen Y."/>
            <person name="Luo F."/>
            <person name="Zhou W."/>
            <person name="Sun J."/>
            <person name="Mao Q."/>
            <person name="Liang P."/>
            <person name="Zhou C."/>
            <person name="Tian Y."/>
            <person name="Men J."/>
            <person name="Lv X."/>
            <person name="Huang L."/>
            <person name="Zhou J."/>
            <person name="Hu Y."/>
            <person name="Li R."/>
            <person name="Zhang F."/>
            <person name="Lei H."/>
            <person name="Li X."/>
            <person name="Hu X."/>
            <person name="Liang C."/>
            <person name="Xu J."/>
            <person name="Wu Z."/>
            <person name="Yu X."/>
        </authorList>
    </citation>
    <scope>NUCLEOTIDE SEQUENCE</scope>
    <source>
        <strain>Henan</strain>
    </source>
</reference>
<evidence type="ECO:0000256" key="1">
    <source>
        <dbReference type="ARBA" id="ARBA00023157"/>
    </source>
</evidence>
<reference evidence="4" key="1">
    <citation type="journal article" date="2011" name="Genome Biol.">
        <title>The draft genome of the carcinogenic human liver fluke Clonorchis sinensis.</title>
        <authorList>
            <person name="Wang X."/>
            <person name="Chen W."/>
            <person name="Huang Y."/>
            <person name="Sun J."/>
            <person name="Men J."/>
            <person name="Liu H."/>
            <person name="Luo F."/>
            <person name="Guo L."/>
            <person name="Lv X."/>
            <person name="Deng C."/>
            <person name="Zhou C."/>
            <person name="Fan Y."/>
            <person name="Li X."/>
            <person name="Huang L."/>
            <person name="Hu Y."/>
            <person name="Liang C."/>
            <person name="Hu X."/>
            <person name="Xu J."/>
            <person name="Yu X."/>
        </authorList>
    </citation>
    <scope>NUCLEOTIDE SEQUENCE [LARGE SCALE GENOMIC DNA]</scope>
    <source>
        <strain evidence="4">Henan</strain>
    </source>
</reference>
<proteinExistence type="predicted"/>
<dbReference type="InterPro" id="IPR008979">
    <property type="entry name" value="Galactose-bd-like_sf"/>
</dbReference>
<dbReference type="InterPro" id="IPR036249">
    <property type="entry name" value="Thioredoxin-like_sf"/>
</dbReference>
<name>G7YP53_CLOSI</name>
<evidence type="ECO:0000259" key="2">
    <source>
        <dbReference type="PROSITE" id="PS51352"/>
    </source>
</evidence>
<dbReference type="PRINTS" id="PR00421">
    <property type="entry name" value="THIOREDOXIN"/>
</dbReference>
<dbReference type="PROSITE" id="PS51532">
    <property type="entry name" value="PITH"/>
    <property type="match status" value="1"/>
</dbReference>
<dbReference type="SUPFAM" id="SSF49785">
    <property type="entry name" value="Galactose-binding domain-like"/>
    <property type="match status" value="1"/>
</dbReference>
<accession>G7YP53</accession>
<gene>
    <name evidence="4" type="ORF">CLF_105249</name>
</gene>